<dbReference type="GO" id="GO:0005509">
    <property type="term" value="F:calcium ion binding"/>
    <property type="evidence" value="ECO:0007669"/>
    <property type="project" value="InterPro"/>
</dbReference>
<dbReference type="AlphaFoldDB" id="A0A8J3ZLJ3"/>
<name>A0A8J3ZLJ3_9ACTN</name>
<evidence type="ECO:0000256" key="3">
    <source>
        <dbReference type="SAM" id="SignalP"/>
    </source>
</evidence>
<keyword evidence="3" id="KW-0732">Signal</keyword>
<dbReference type="RefSeq" id="WP_204010592.1">
    <property type="nucleotide sequence ID" value="NZ_BOPG01000100.1"/>
</dbReference>
<evidence type="ECO:0008006" key="6">
    <source>
        <dbReference type="Google" id="ProtNLM"/>
    </source>
</evidence>
<dbReference type="PANTHER" id="PTHR38340">
    <property type="entry name" value="S-LAYER PROTEIN"/>
    <property type="match status" value="1"/>
</dbReference>
<evidence type="ECO:0000256" key="2">
    <source>
        <dbReference type="ARBA" id="ARBA00022525"/>
    </source>
</evidence>
<accession>A0A8J3ZLJ3</accession>
<feature type="chain" id="PRO_5035249350" description="Hemolysin-type calcium-binding repeat-containing protein" evidence="3">
    <location>
        <begin position="35"/>
        <end position="156"/>
    </location>
</feature>
<organism evidence="4 5">
    <name type="scientific">Virgisporangium aurantiacum</name>
    <dbReference type="NCBI Taxonomy" id="175570"/>
    <lineage>
        <taxon>Bacteria</taxon>
        <taxon>Bacillati</taxon>
        <taxon>Actinomycetota</taxon>
        <taxon>Actinomycetes</taxon>
        <taxon>Micromonosporales</taxon>
        <taxon>Micromonosporaceae</taxon>
        <taxon>Virgisporangium</taxon>
    </lineage>
</organism>
<evidence type="ECO:0000313" key="5">
    <source>
        <dbReference type="Proteomes" id="UP000612585"/>
    </source>
</evidence>
<protein>
    <recommendedName>
        <fullName evidence="6">Hemolysin-type calcium-binding repeat-containing protein</fullName>
    </recommendedName>
</protein>
<sequence>MPGSSPPLTNRLAAATVIGLVFAGGLVVATPAQAAVFTCAGEPATIVASGGGTTRGTAGPDVIVTFDRVDVIWGRGGDDLICSGGGGDLVRGEDGNDIIYSEDGFDEVSGGTGDDTMVGGPGNDKLWGNGGTNVADGGPGSDQCTLSRIKLNCERT</sequence>
<dbReference type="Pfam" id="PF00353">
    <property type="entry name" value="HemolysinCabind"/>
    <property type="match status" value="2"/>
</dbReference>
<dbReference type="PANTHER" id="PTHR38340:SF1">
    <property type="entry name" value="S-LAYER PROTEIN"/>
    <property type="match status" value="1"/>
</dbReference>
<dbReference type="PRINTS" id="PR00313">
    <property type="entry name" value="CABNDNGRPT"/>
</dbReference>
<keyword evidence="5" id="KW-1185">Reference proteome</keyword>
<dbReference type="InterPro" id="IPR011049">
    <property type="entry name" value="Serralysin-like_metalloprot_C"/>
</dbReference>
<evidence type="ECO:0000313" key="4">
    <source>
        <dbReference type="EMBL" id="GIJ63620.1"/>
    </source>
</evidence>
<comment type="caution">
    <text evidence="4">The sequence shown here is derived from an EMBL/GenBank/DDBJ whole genome shotgun (WGS) entry which is preliminary data.</text>
</comment>
<dbReference type="EMBL" id="BOPG01000100">
    <property type="protein sequence ID" value="GIJ63620.1"/>
    <property type="molecule type" value="Genomic_DNA"/>
</dbReference>
<reference evidence="4" key="1">
    <citation type="submission" date="2021-01" db="EMBL/GenBank/DDBJ databases">
        <title>Whole genome shotgun sequence of Virgisporangium aurantiacum NBRC 16421.</title>
        <authorList>
            <person name="Komaki H."/>
            <person name="Tamura T."/>
        </authorList>
    </citation>
    <scope>NUCLEOTIDE SEQUENCE</scope>
    <source>
        <strain evidence="4">NBRC 16421</strain>
    </source>
</reference>
<dbReference type="InterPro" id="IPR001343">
    <property type="entry name" value="Hemolysn_Ca-bd"/>
</dbReference>
<dbReference type="SUPFAM" id="SSF51120">
    <property type="entry name" value="beta-Roll"/>
    <property type="match status" value="1"/>
</dbReference>
<comment type="subcellular location">
    <subcellularLocation>
        <location evidence="1">Secreted</location>
    </subcellularLocation>
</comment>
<feature type="signal peptide" evidence="3">
    <location>
        <begin position="1"/>
        <end position="34"/>
    </location>
</feature>
<gene>
    <name evidence="4" type="ORF">Vau01_111360</name>
</gene>
<evidence type="ECO:0000256" key="1">
    <source>
        <dbReference type="ARBA" id="ARBA00004613"/>
    </source>
</evidence>
<dbReference type="GO" id="GO:0005576">
    <property type="term" value="C:extracellular region"/>
    <property type="evidence" value="ECO:0007669"/>
    <property type="project" value="UniProtKB-SubCell"/>
</dbReference>
<proteinExistence type="predicted"/>
<keyword evidence="2" id="KW-0964">Secreted</keyword>
<dbReference type="InterPro" id="IPR050557">
    <property type="entry name" value="RTX_toxin/Mannuronan_C5-epim"/>
</dbReference>
<dbReference type="Gene3D" id="2.150.10.10">
    <property type="entry name" value="Serralysin-like metalloprotease, C-terminal"/>
    <property type="match status" value="1"/>
</dbReference>
<dbReference type="Proteomes" id="UP000612585">
    <property type="component" value="Unassembled WGS sequence"/>
</dbReference>